<evidence type="ECO:0000256" key="3">
    <source>
        <dbReference type="ARBA" id="ARBA00004629"/>
    </source>
</evidence>
<dbReference type="GO" id="GO:0072686">
    <property type="term" value="C:mitotic spindle"/>
    <property type="evidence" value="ECO:0007669"/>
    <property type="project" value="InterPro"/>
</dbReference>
<evidence type="ECO:0000313" key="19">
    <source>
        <dbReference type="EMBL" id="KAA8912939.1"/>
    </source>
</evidence>
<dbReference type="OrthoDB" id="5573898at2759"/>
<keyword evidence="13" id="KW-0206">Cytoskeleton</keyword>
<dbReference type="GO" id="GO:0051301">
    <property type="term" value="P:cell division"/>
    <property type="evidence" value="ECO:0007669"/>
    <property type="project" value="UniProtKB-KW"/>
</dbReference>
<feature type="compositionally biased region" description="Polar residues" evidence="18">
    <location>
        <begin position="262"/>
        <end position="274"/>
    </location>
</feature>
<comment type="similarity">
    <text evidence="4">Belongs to the DASH complex ASK1 family.</text>
</comment>
<feature type="compositionally biased region" description="Basic and acidic residues" evidence="18">
    <location>
        <begin position="92"/>
        <end position="104"/>
    </location>
</feature>
<evidence type="ECO:0000256" key="9">
    <source>
        <dbReference type="ARBA" id="ARBA00022701"/>
    </source>
</evidence>
<evidence type="ECO:0000256" key="1">
    <source>
        <dbReference type="ARBA" id="ARBA00004123"/>
    </source>
</evidence>
<dbReference type="PANTHER" id="PTHR28200:SF1">
    <property type="entry name" value="DASH COMPLEX SUBUNIT ASK1"/>
    <property type="match status" value="1"/>
</dbReference>
<dbReference type="InterPro" id="IPR013964">
    <property type="entry name" value="DASH_Ask1"/>
</dbReference>
<evidence type="ECO:0000256" key="6">
    <source>
        <dbReference type="ARBA" id="ARBA00022454"/>
    </source>
</evidence>
<keyword evidence="7" id="KW-0963">Cytoplasm</keyword>
<dbReference type="EMBL" id="SWFS01000245">
    <property type="protein sequence ID" value="KAA8912939.1"/>
    <property type="molecule type" value="Genomic_DNA"/>
</dbReference>
<dbReference type="GO" id="GO:0005874">
    <property type="term" value="C:microtubule"/>
    <property type="evidence" value="ECO:0007669"/>
    <property type="project" value="UniProtKB-KW"/>
</dbReference>
<comment type="subcellular location">
    <subcellularLocation>
        <location evidence="3">Chromosome</location>
        <location evidence="3">Centromere</location>
        <location evidence="3">Kinetochore</location>
    </subcellularLocation>
    <subcellularLocation>
        <location evidence="2">Cytoplasm</location>
        <location evidence="2">Cytoskeleton</location>
        <location evidence="2">Spindle</location>
    </subcellularLocation>
    <subcellularLocation>
        <location evidence="1">Nucleus</location>
    </subcellularLocation>
</comment>
<keyword evidence="6" id="KW-0158">Chromosome</keyword>
<feature type="region of interest" description="Disordered" evidence="18">
    <location>
        <begin position="90"/>
        <end position="355"/>
    </location>
</feature>
<protein>
    <recommendedName>
        <fullName evidence="5">DASH complex subunit ASK1</fullName>
    </recommendedName>
    <alternativeName>
        <fullName evidence="17">Outer kinetochore protein ASK1</fullName>
    </alternativeName>
</protein>
<dbReference type="Pfam" id="PF08655">
    <property type="entry name" value="DASH_Ask1"/>
    <property type="match status" value="1"/>
</dbReference>
<evidence type="ECO:0000256" key="13">
    <source>
        <dbReference type="ARBA" id="ARBA00023212"/>
    </source>
</evidence>
<evidence type="ECO:0000256" key="5">
    <source>
        <dbReference type="ARBA" id="ARBA00014520"/>
    </source>
</evidence>
<feature type="compositionally biased region" description="Low complexity" evidence="18">
    <location>
        <begin position="151"/>
        <end position="166"/>
    </location>
</feature>
<evidence type="ECO:0000256" key="14">
    <source>
        <dbReference type="ARBA" id="ARBA00023242"/>
    </source>
</evidence>
<comment type="caution">
    <text evidence="19">The sequence shown here is derived from an EMBL/GenBank/DDBJ whole genome shotgun (WGS) entry which is preliminary data.</text>
</comment>
<keyword evidence="16" id="KW-0137">Centromere</keyword>
<gene>
    <name evidence="19" type="ORF">TRICI_003321</name>
</gene>
<keyword evidence="11" id="KW-0159">Chromosome partition</keyword>
<dbReference type="GO" id="GO:0044732">
    <property type="term" value="C:mitotic spindle pole body"/>
    <property type="evidence" value="ECO:0007669"/>
    <property type="project" value="TreeGrafter"/>
</dbReference>
<evidence type="ECO:0000256" key="2">
    <source>
        <dbReference type="ARBA" id="ARBA00004186"/>
    </source>
</evidence>
<evidence type="ECO:0000256" key="11">
    <source>
        <dbReference type="ARBA" id="ARBA00022829"/>
    </source>
</evidence>
<feature type="compositionally biased region" description="Polar residues" evidence="18">
    <location>
        <begin position="303"/>
        <end position="312"/>
    </location>
</feature>
<keyword evidence="15" id="KW-0131">Cell cycle</keyword>
<organism evidence="19 20">
    <name type="scientific">Trichomonascus ciferrii</name>
    <dbReference type="NCBI Taxonomy" id="44093"/>
    <lineage>
        <taxon>Eukaryota</taxon>
        <taxon>Fungi</taxon>
        <taxon>Dikarya</taxon>
        <taxon>Ascomycota</taxon>
        <taxon>Saccharomycotina</taxon>
        <taxon>Dipodascomycetes</taxon>
        <taxon>Dipodascales</taxon>
        <taxon>Trichomonascaceae</taxon>
        <taxon>Trichomonascus</taxon>
        <taxon>Trichomonascus ciferrii complex</taxon>
    </lineage>
</organism>
<dbReference type="Proteomes" id="UP000761534">
    <property type="component" value="Unassembled WGS sequence"/>
</dbReference>
<proteinExistence type="inferred from homology"/>
<name>A0A642VAD2_9ASCO</name>
<evidence type="ECO:0000256" key="15">
    <source>
        <dbReference type="ARBA" id="ARBA00023306"/>
    </source>
</evidence>
<dbReference type="GO" id="GO:0008608">
    <property type="term" value="P:attachment of spindle microtubules to kinetochore"/>
    <property type="evidence" value="ECO:0007669"/>
    <property type="project" value="InterPro"/>
</dbReference>
<reference evidence="19" key="1">
    <citation type="journal article" date="2019" name="G3 (Bethesda)">
        <title>Genome Assemblies of Two Rare Opportunistic Yeast Pathogens: Diutina rugosa (syn. Candida rugosa) and Trichomonascus ciferrii (syn. Candida ciferrii).</title>
        <authorList>
            <person name="Mixao V."/>
            <person name="Saus E."/>
            <person name="Hansen A.P."/>
            <person name="Lass-Florl C."/>
            <person name="Gabaldon T."/>
        </authorList>
    </citation>
    <scope>NUCLEOTIDE SEQUENCE</scope>
    <source>
        <strain evidence="19">CBS 4856</strain>
    </source>
</reference>
<keyword evidence="8" id="KW-0132">Cell division</keyword>
<evidence type="ECO:0000256" key="16">
    <source>
        <dbReference type="ARBA" id="ARBA00023328"/>
    </source>
</evidence>
<keyword evidence="10" id="KW-0498">Mitosis</keyword>
<evidence type="ECO:0000256" key="17">
    <source>
        <dbReference type="ARBA" id="ARBA00029735"/>
    </source>
</evidence>
<dbReference type="VEuPathDB" id="FungiDB:TRICI_003321"/>
<feature type="region of interest" description="Disordered" evidence="18">
    <location>
        <begin position="1"/>
        <end position="25"/>
    </location>
</feature>
<keyword evidence="9" id="KW-0493">Microtubule</keyword>
<dbReference type="GO" id="GO:0042729">
    <property type="term" value="C:DASH complex"/>
    <property type="evidence" value="ECO:0007669"/>
    <property type="project" value="InterPro"/>
</dbReference>
<dbReference type="AlphaFoldDB" id="A0A642VAD2"/>
<evidence type="ECO:0000256" key="12">
    <source>
        <dbReference type="ARBA" id="ARBA00022838"/>
    </source>
</evidence>
<accession>A0A642VAD2</accession>
<keyword evidence="20" id="KW-1185">Reference proteome</keyword>
<evidence type="ECO:0000256" key="7">
    <source>
        <dbReference type="ARBA" id="ARBA00022490"/>
    </source>
</evidence>
<evidence type="ECO:0000256" key="8">
    <source>
        <dbReference type="ARBA" id="ARBA00022618"/>
    </source>
</evidence>
<sequence>MPPSTRASIAPGVQQPSSRALAEELEKTEQSITLALQEIDRNFSRANKVVGESILPVIEKYSAQSRNMWAGAAFWKQFLEAAANVSLSGYEENAHEETQEGEHATEDEENDYISMTIPVKQEGEEQGGSTVYGEEGFGAESSTPNRQRRVSSPSKIPRPTSRSSRSTPRRESERQQPLGDDDVSMDLEKDIPPPPRLSMAMEPSGSELLDDNDDSSTFVKRERPSTPPAANENRPPDNGTFKTPKSVLRHQVLDKNWRIQATPYNNRQEGQSPVKQEANKFSDFDSPDIQPPKLKSHIFDSPQDVSMTSPQAAATPVRKPPEKSQLKTPPTNRYYDSDSDTDMLPAGMSPPVTMHFSTHVGNNDLVKTPARQAAKTIVDDILRDVGGADESESFASIGQQYTRYKTDWSDDDDL</sequence>
<keyword evidence="12" id="KW-0995">Kinetochore</keyword>
<evidence type="ECO:0000256" key="4">
    <source>
        <dbReference type="ARBA" id="ARBA00010731"/>
    </source>
</evidence>
<evidence type="ECO:0000313" key="20">
    <source>
        <dbReference type="Proteomes" id="UP000761534"/>
    </source>
</evidence>
<evidence type="ECO:0000256" key="10">
    <source>
        <dbReference type="ARBA" id="ARBA00022776"/>
    </source>
</evidence>
<keyword evidence="14" id="KW-0539">Nucleus</keyword>
<dbReference type="PANTHER" id="PTHR28200">
    <property type="entry name" value="DASH COMPLEX SUBUNIT ASK1"/>
    <property type="match status" value="1"/>
</dbReference>
<evidence type="ECO:0000256" key="18">
    <source>
        <dbReference type="SAM" id="MobiDB-lite"/>
    </source>
</evidence>